<evidence type="ECO:0000313" key="12">
    <source>
        <dbReference type="Proteomes" id="UP001164746"/>
    </source>
</evidence>
<evidence type="ECO:0000256" key="4">
    <source>
        <dbReference type="ARBA" id="ARBA00022771"/>
    </source>
</evidence>
<dbReference type="PROSITE" id="PS50157">
    <property type="entry name" value="ZINC_FINGER_C2H2_2"/>
    <property type="match status" value="3"/>
</dbReference>
<evidence type="ECO:0000256" key="5">
    <source>
        <dbReference type="ARBA" id="ARBA00022833"/>
    </source>
</evidence>
<protein>
    <submittedName>
        <fullName evidence="11">HUNB-like protein</fullName>
    </submittedName>
</protein>
<evidence type="ECO:0000256" key="6">
    <source>
        <dbReference type="ARBA" id="ARBA00023125"/>
    </source>
</evidence>
<dbReference type="PROSITE" id="PS00028">
    <property type="entry name" value="ZINC_FINGER_C2H2_1"/>
    <property type="match status" value="3"/>
</dbReference>
<dbReference type="PANTHER" id="PTHR24376:SF243">
    <property type="entry name" value="C2H2-TYPE DOMAIN-CONTAINING PROTEIN"/>
    <property type="match status" value="1"/>
</dbReference>
<feature type="domain" description="C2H2-type" evidence="10">
    <location>
        <begin position="79"/>
        <end position="106"/>
    </location>
</feature>
<keyword evidence="7" id="KW-0539">Nucleus</keyword>
<feature type="compositionally biased region" description="Basic and acidic residues" evidence="9">
    <location>
        <begin position="576"/>
        <end position="612"/>
    </location>
</feature>
<name>A0ABY7F7Z7_MYAAR</name>
<dbReference type="Proteomes" id="UP001164746">
    <property type="component" value="Chromosome 10"/>
</dbReference>
<dbReference type="InterPro" id="IPR036236">
    <property type="entry name" value="Znf_C2H2_sf"/>
</dbReference>
<keyword evidence="2" id="KW-0479">Metal-binding</keyword>
<evidence type="ECO:0000256" key="3">
    <source>
        <dbReference type="ARBA" id="ARBA00022737"/>
    </source>
</evidence>
<keyword evidence="6" id="KW-0238">DNA-binding</keyword>
<evidence type="ECO:0000256" key="8">
    <source>
        <dbReference type="PROSITE-ProRule" id="PRU00042"/>
    </source>
</evidence>
<dbReference type="PANTHER" id="PTHR24376">
    <property type="entry name" value="ZINC FINGER PROTEIN"/>
    <property type="match status" value="1"/>
</dbReference>
<dbReference type="Gene3D" id="3.30.160.60">
    <property type="entry name" value="Classic Zinc Finger"/>
    <property type="match status" value="3"/>
</dbReference>
<feature type="region of interest" description="Disordered" evidence="9">
    <location>
        <begin position="423"/>
        <end position="519"/>
    </location>
</feature>
<evidence type="ECO:0000259" key="10">
    <source>
        <dbReference type="PROSITE" id="PS50157"/>
    </source>
</evidence>
<feature type="region of interest" description="Disordered" evidence="9">
    <location>
        <begin position="262"/>
        <end position="281"/>
    </location>
</feature>
<proteinExistence type="predicted"/>
<feature type="region of interest" description="Disordered" evidence="9">
    <location>
        <begin position="658"/>
        <end position="703"/>
    </location>
</feature>
<feature type="compositionally biased region" description="Basic and acidic residues" evidence="9">
    <location>
        <begin position="474"/>
        <end position="484"/>
    </location>
</feature>
<accession>A0ABY7F7Z7</accession>
<evidence type="ECO:0000256" key="9">
    <source>
        <dbReference type="SAM" id="MobiDB-lite"/>
    </source>
</evidence>
<evidence type="ECO:0000313" key="11">
    <source>
        <dbReference type="EMBL" id="WAR17747.1"/>
    </source>
</evidence>
<keyword evidence="12" id="KW-1185">Reference proteome</keyword>
<dbReference type="InterPro" id="IPR013087">
    <property type="entry name" value="Znf_C2H2_type"/>
</dbReference>
<feature type="domain" description="C2H2-type" evidence="10">
    <location>
        <begin position="50"/>
        <end position="77"/>
    </location>
</feature>
<dbReference type="SMART" id="SM00355">
    <property type="entry name" value="ZnF_C2H2"/>
    <property type="match status" value="8"/>
</dbReference>
<feature type="region of interest" description="Disordered" evidence="9">
    <location>
        <begin position="566"/>
        <end position="635"/>
    </location>
</feature>
<sequence length="820" mass="92332">MTVHFEHVCPNCDYKSRTEGRLKRHIKDFHTEDIDGGYGARTMPGRPKVFRCKQCEYSTTEKIDFWTHSRSHIKEDKLLQCPRCPFVTEYKHHLEYHLRNHFGSKPFKCPKCNYACVNKSMLNSHMKSHTNVYQYRCADCTYATKYCHSLKLHLRKYNHKPAAVLNSDGSLPQGMDATNSGLSLLAKRGPPRGPRGPRKDKHEMPESQGGYLSLPPSPLGPLPGMQGMQGMLAPFWPMMQMQGRIPHPLSFGQRFNSPMAGLSPLGIKSEDRGMKSPPTSGVGSANILKCNFCSFIATSREILTGHIMKLHASDQKDLFSMFGLSSEALLDESHKRHAPHPVYSSPAKMPRLDAKFNPDLHIKKEREEVVNKAPFEKDVMSRYPFMSGKYGNSGVVMKDDGIDILKEMTLKFGAGLLDQKRKHSLSSPLISSSKTMKNDDNNMSSDSPLDLTKPRSPPSVSSLQQNTSAAMKHKFADEVDEHSSGENSIYSVHSGNGVSSPYSRSELPSPPARKRSRKGQAFKLDALCMKLQSNQGAMYSEEDSDAEIAEMYSSDRLPMENNIHTDRKAYNPSVENEEKVTKVEETVEEKTTVEGDKQHGIERDSNEGRVDVDSIDDVDGEMKLGKDEDKNNSVKQDLKSLHYKLAMLNEQIDRNENQLASDDNIGDSHDNDSRSGESSGEEKPERKSVSPPVFPSQSRRKQIPAAIQRGADIAWKMLNDPHMGDPSLFLKSGNGKQKLEMTPLDKKLWFEAPECTNPQQNSERGVFECPYCKISFGDCIMYTMHMGYHGYKDPYKCNMCGDTCKDRVEFFLHISRAAHH</sequence>
<evidence type="ECO:0000256" key="2">
    <source>
        <dbReference type="ARBA" id="ARBA00022723"/>
    </source>
</evidence>
<feature type="compositionally biased region" description="Basic and acidic residues" evidence="9">
    <location>
        <begin position="666"/>
        <end position="688"/>
    </location>
</feature>
<keyword evidence="5" id="KW-0862">Zinc</keyword>
<dbReference type="SUPFAM" id="SSF57667">
    <property type="entry name" value="beta-beta-alpha zinc fingers"/>
    <property type="match status" value="3"/>
</dbReference>
<keyword evidence="4 8" id="KW-0863">Zinc-finger</keyword>
<comment type="subcellular location">
    <subcellularLocation>
        <location evidence="1">Nucleus</location>
    </subcellularLocation>
</comment>
<organism evidence="11 12">
    <name type="scientific">Mya arenaria</name>
    <name type="common">Soft-shell clam</name>
    <dbReference type="NCBI Taxonomy" id="6604"/>
    <lineage>
        <taxon>Eukaryota</taxon>
        <taxon>Metazoa</taxon>
        <taxon>Spiralia</taxon>
        <taxon>Lophotrochozoa</taxon>
        <taxon>Mollusca</taxon>
        <taxon>Bivalvia</taxon>
        <taxon>Autobranchia</taxon>
        <taxon>Heteroconchia</taxon>
        <taxon>Euheterodonta</taxon>
        <taxon>Imparidentia</taxon>
        <taxon>Neoheterodontei</taxon>
        <taxon>Myida</taxon>
        <taxon>Myoidea</taxon>
        <taxon>Myidae</taxon>
        <taxon>Mya</taxon>
    </lineage>
</organism>
<feature type="compositionally biased region" description="Polar residues" evidence="9">
    <location>
        <begin position="458"/>
        <end position="469"/>
    </location>
</feature>
<feature type="compositionally biased region" description="Basic and acidic residues" evidence="9">
    <location>
        <begin position="620"/>
        <end position="635"/>
    </location>
</feature>
<keyword evidence="3" id="KW-0677">Repeat</keyword>
<dbReference type="EMBL" id="CP111021">
    <property type="protein sequence ID" value="WAR17747.1"/>
    <property type="molecule type" value="Genomic_DNA"/>
</dbReference>
<evidence type="ECO:0000256" key="7">
    <source>
        <dbReference type="ARBA" id="ARBA00023242"/>
    </source>
</evidence>
<evidence type="ECO:0000256" key="1">
    <source>
        <dbReference type="ARBA" id="ARBA00004123"/>
    </source>
</evidence>
<dbReference type="Pfam" id="PF00096">
    <property type="entry name" value="zf-C2H2"/>
    <property type="match status" value="1"/>
</dbReference>
<feature type="compositionally biased region" description="Polar residues" evidence="9">
    <location>
        <begin position="485"/>
        <end position="503"/>
    </location>
</feature>
<feature type="domain" description="C2H2-type" evidence="10">
    <location>
        <begin position="107"/>
        <end position="134"/>
    </location>
</feature>
<gene>
    <name evidence="11" type="ORF">MAR_032341</name>
</gene>
<reference evidence="11" key="1">
    <citation type="submission" date="2022-11" db="EMBL/GenBank/DDBJ databases">
        <title>Centuries of genome instability and evolution in soft-shell clam transmissible cancer (bioRxiv).</title>
        <authorList>
            <person name="Hart S.F.M."/>
            <person name="Yonemitsu M.A."/>
            <person name="Giersch R.M."/>
            <person name="Beal B.F."/>
            <person name="Arriagada G."/>
            <person name="Davis B.W."/>
            <person name="Ostrander E.A."/>
            <person name="Goff S.P."/>
            <person name="Metzger M.J."/>
        </authorList>
    </citation>
    <scope>NUCLEOTIDE SEQUENCE</scope>
    <source>
        <strain evidence="11">MELC-2E11</strain>
        <tissue evidence="11">Siphon/mantle</tissue>
    </source>
</reference>
<feature type="region of interest" description="Disordered" evidence="9">
    <location>
        <begin position="167"/>
        <end position="218"/>
    </location>
</feature>